<accession>A0A0G9JW96</accession>
<dbReference type="Gene3D" id="3.40.50.300">
    <property type="entry name" value="P-loop containing nucleotide triphosphate hydrolases"/>
    <property type="match status" value="1"/>
</dbReference>
<dbReference type="InterPro" id="IPR043964">
    <property type="entry name" value="P-loop_TraG"/>
</dbReference>
<dbReference type="SUPFAM" id="SSF52540">
    <property type="entry name" value="P-loop containing nucleoside triphosphate hydrolases"/>
    <property type="match status" value="1"/>
</dbReference>
<dbReference type="PANTHER" id="PTHR38467">
    <property type="match status" value="1"/>
</dbReference>
<feature type="domain" description="TraG P-loop" evidence="1">
    <location>
        <begin position="474"/>
        <end position="766"/>
    </location>
</feature>
<dbReference type="AlphaFoldDB" id="A0A0G9JW96"/>
<dbReference type="InterPro" id="IPR025955">
    <property type="entry name" value="TraC/Conjuga_ATPase"/>
</dbReference>
<dbReference type="Gene3D" id="1.10.8.730">
    <property type="match status" value="1"/>
</dbReference>
<dbReference type="EMBL" id="JAIQ01000122">
    <property type="protein sequence ID" value="KLD98475.1"/>
    <property type="molecule type" value="Genomic_DNA"/>
</dbReference>
<evidence type="ECO:0000313" key="2">
    <source>
        <dbReference type="EMBL" id="KLD98475.1"/>
    </source>
</evidence>
<dbReference type="CDD" id="cd01127">
    <property type="entry name" value="TrwB_TraG_TraD_VirD4"/>
    <property type="match status" value="1"/>
</dbReference>
<dbReference type="InterPro" id="IPR053155">
    <property type="entry name" value="F-pilin_assembly_TraC"/>
</dbReference>
<evidence type="ECO:0000259" key="1">
    <source>
        <dbReference type="Pfam" id="PF19044"/>
    </source>
</evidence>
<name>A0A0G9JW96_9BACT</name>
<reference evidence="2 3" key="1">
    <citation type="submission" date="2014-01" db="EMBL/GenBank/DDBJ databases">
        <title>Development of a Comparative Genomic Fingerprinting Assay for High Resolution Genotyping of Arcobacter butzleri.</title>
        <authorList>
            <person name="Webb A.L."/>
            <person name="Inglis G.D."/>
            <person name="Kruczkiewicz P."/>
            <person name="Selinger L.B."/>
            <person name="Taboada E.N."/>
        </authorList>
    </citation>
    <scope>NUCLEOTIDE SEQUENCE [LARGE SCALE GENOMIC DNA]</scope>
    <source>
        <strain evidence="2 3">L348</strain>
    </source>
</reference>
<dbReference type="Proteomes" id="UP000035514">
    <property type="component" value="Unassembled WGS sequence"/>
</dbReference>
<dbReference type="RefSeq" id="WP_046996997.1">
    <property type="nucleotide sequence ID" value="NZ_JAIQ01000122.1"/>
</dbReference>
<dbReference type="Pfam" id="PF11130">
    <property type="entry name" value="TraC_F_IV"/>
    <property type="match status" value="1"/>
</dbReference>
<dbReference type="PANTHER" id="PTHR38467:SF1">
    <property type="entry name" value="CONJUGATIVE TRANSFER: ASSEMBLY"/>
    <property type="match status" value="1"/>
</dbReference>
<organism evidence="2 3">
    <name type="scientific">Aliarcobacter butzleri L348</name>
    <dbReference type="NCBI Taxonomy" id="1447256"/>
    <lineage>
        <taxon>Bacteria</taxon>
        <taxon>Pseudomonadati</taxon>
        <taxon>Campylobacterota</taxon>
        <taxon>Epsilonproteobacteria</taxon>
        <taxon>Campylobacterales</taxon>
        <taxon>Arcobacteraceae</taxon>
        <taxon>Aliarcobacter</taxon>
    </lineage>
</organism>
<protein>
    <recommendedName>
        <fullName evidence="1">TraG P-loop domain-containing protein</fullName>
    </recommendedName>
</protein>
<sequence length="861" mass="98780">MSTLPLNEWSKMYDREKITDYLSIIDYDTKNKIWITNDGGFGLIYELSPLIYASENSANSLLSALQVLPQNAYIQTILFASPNITYIVDNWEYLKTRKEPLSEELTSEYKAFLEEKVKEDITPSYNAPLRNFKLLLTVKIGGKEKISPLFSDILKLNMKSFSQILKKEKDEQIRDDRKINNIELRKKYLDLLTIKSQLAGSLRQAGLNPKHIEPNKLIKFFYEVLNQNHDFRDTPKWDGSDFSNFCIANDNTIEVKNKEIICDKKYIKTLSVKEYPEEWDLNDIIKYTGDILTNQNHTTPFIITMNIQKLNDSEGKDKIFRSAAATNSQQMPYSLFPKLKLIHKDLNYGMDKLQKGAVPYYFTMQVAIYGENSEQVNTAFGRTKSYFKTLSFGLEEDNYVVLPALLSMLPLGYDSTVQEFLDNKRGRIVFAENISELMPVAGEFLGQKPQIPLISSKGQLFGIDLFAYKAGGFNAFTIGMTGSGKSVWMEWIALNYYAANNKIWIIDIGGSYKNMCESFGGQYIEFDKNNPISLNPFTSITNKEMLDEYMEFIVSLYLLIGLPKSKELSDQWEKLMKGYLNDAIEDSYSKHGVDSCVDTIIKALEDINTEAKDSRLKDFISHLSLYATGKIYGKVLNGKSSVSFDKDLIVLECGQLEMMPDLLNPVLMVLTFQISKEIYLAELNKSTADKKNIVIMDEAHKFLGKSEHIELFIEQAYRRFRKHGASMIIGTQSFEDLLGDGVNFSKAGRVIIDNSYYNFFLMQKSTSREKIKQSGLYPMSWYESQVFDSLAPVDGEYGEVYVITDKFRVKARIVLNQFLQAMLFTNADERMILNSYMNQGLTRLEAVKALEEYKKMEKTNE</sequence>
<comment type="caution">
    <text evidence="2">The sequence shown here is derived from an EMBL/GenBank/DDBJ whole genome shotgun (WGS) entry which is preliminary data.</text>
</comment>
<proteinExistence type="predicted"/>
<dbReference type="InterPro" id="IPR027417">
    <property type="entry name" value="P-loop_NTPase"/>
</dbReference>
<evidence type="ECO:0000313" key="3">
    <source>
        <dbReference type="Proteomes" id="UP000035514"/>
    </source>
</evidence>
<dbReference type="Pfam" id="PF19044">
    <property type="entry name" value="P-loop_TraG"/>
    <property type="match status" value="1"/>
</dbReference>
<gene>
    <name evidence="2" type="ORF">AA20_08630</name>
</gene>
<dbReference type="PATRIC" id="fig|1447256.3.peg.1685"/>